<evidence type="ECO:0000313" key="7">
    <source>
        <dbReference type="EMBL" id="KAE9155033.1"/>
    </source>
</evidence>
<feature type="region of interest" description="Disordered" evidence="2">
    <location>
        <begin position="42"/>
        <end position="61"/>
    </location>
</feature>
<sequence>MHDNRYQESDDSDQKKSAAGRPADFNFRNGLVDVASLPRSWQEMARSPTRSPPKSPLNRGFDAFINSNVTTVNSREGTQLAEATPQLDTPQRIDAPESIKTPARDFPQTREERIQKTVFSPHATALRKLKTQIRSSFDNGVEVEAKLSCCSSQKLKDRGRAVSAKFIKEYSMLAESSKRAGRHDAECTAYLCLGILHDNVEDYSKAIDCYLLALSISESTENKLFMGLAANCIGVNHQLLSSSTKDYSYTGKFVDPQNKSLQNALVYHQKHLEVADDAGKFVAYLNLGLTFSSLDRPNEAAHYYQEALRLAIQLNSTYGQSLAVGNLGLLASRQSDLDTAVACMNQHLQLIQSVNDRPAETFAWIHLGHLASRRAEYEKAERAFDQAHRLAQELGDVGTVKQCSCYLGVARARLQMQGYVRQLTGSLLPPTMS</sequence>
<dbReference type="EMBL" id="QXFX01000195">
    <property type="protein sequence ID" value="KAE9126328.1"/>
    <property type="molecule type" value="Genomic_DNA"/>
</dbReference>
<gene>
    <name evidence="9" type="ORF">PF002_g1354</name>
    <name evidence="8" type="ORF">PF004_g935</name>
    <name evidence="7" type="ORF">PF006_g979</name>
    <name evidence="6" type="ORF">PF007_g1056</name>
    <name evidence="3" type="ORF">PF009_g1198</name>
    <name evidence="5" type="ORF">PF010_g5316</name>
    <name evidence="4" type="ORF">PF011_g730</name>
</gene>
<dbReference type="PANTHER" id="PTHR10098">
    <property type="entry name" value="RAPSYN-RELATED"/>
    <property type="match status" value="1"/>
</dbReference>
<dbReference type="EMBL" id="QXGA01000023">
    <property type="protein sequence ID" value="KAE9155033.1"/>
    <property type="molecule type" value="Genomic_DNA"/>
</dbReference>
<comment type="caution">
    <text evidence="4">The sequence shown here is derived from an EMBL/GenBank/DDBJ whole genome shotgun (WGS) entry which is preliminary data.</text>
</comment>
<dbReference type="Pfam" id="PF13424">
    <property type="entry name" value="TPR_12"/>
    <property type="match status" value="1"/>
</dbReference>
<evidence type="ECO:0000313" key="6">
    <source>
        <dbReference type="EMBL" id="KAE9139319.1"/>
    </source>
</evidence>
<dbReference type="SMART" id="SM00028">
    <property type="entry name" value="TPR"/>
    <property type="match status" value="4"/>
</dbReference>
<dbReference type="Proteomes" id="UP000460718">
    <property type="component" value="Unassembled WGS sequence"/>
</dbReference>
<protein>
    <recommendedName>
        <fullName evidence="17">MalT-like TPR region domain-containing protein</fullName>
    </recommendedName>
</protein>
<dbReference type="Proteomes" id="UP000488956">
    <property type="component" value="Unassembled WGS sequence"/>
</dbReference>
<dbReference type="PANTHER" id="PTHR10098:SF108">
    <property type="entry name" value="TETRATRICOPEPTIDE REPEAT PROTEIN 28"/>
    <property type="match status" value="1"/>
</dbReference>
<dbReference type="PROSITE" id="PS50005">
    <property type="entry name" value="TPR"/>
    <property type="match status" value="3"/>
</dbReference>
<dbReference type="InterPro" id="IPR019734">
    <property type="entry name" value="TPR_rpt"/>
</dbReference>
<dbReference type="InterPro" id="IPR011990">
    <property type="entry name" value="TPR-like_helical_dom_sf"/>
</dbReference>
<dbReference type="Proteomes" id="UP000440732">
    <property type="component" value="Unassembled WGS sequence"/>
</dbReference>
<feature type="repeat" description="TPR" evidence="1">
    <location>
        <begin position="361"/>
        <end position="394"/>
    </location>
</feature>
<evidence type="ECO:0000313" key="11">
    <source>
        <dbReference type="Proteomes" id="UP000440367"/>
    </source>
</evidence>
<feature type="compositionally biased region" description="Basic and acidic residues" evidence="2">
    <location>
        <begin position="1"/>
        <end position="16"/>
    </location>
</feature>
<dbReference type="EMBL" id="QXGD01000032">
    <property type="protein sequence ID" value="KAE9257096.1"/>
    <property type="molecule type" value="Genomic_DNA"/>
</dbReference>
<keyword evidence="1" id="KW-0802">TPR repeat</keyword>
<dbReference type="Proteomes" id="UP000476176">
    <property type="component" value="Unassembled WGS sequence"/>
</dbReference>
<dbReference type="Proteomes" id="UP000429523">
    <property type="component" value="Unassembled WGS sequence"/>
</dbReference>
<dbReference type="Pfam" id="PF13374">
    <property type="entry name" value="TPR_10"/>
    <property type="match status" value="1"/>
</dbReference>
<feature type="repeat" description="TPR" evidence="1">
    <location>
        <begin position="281"/>
        <end position="314"/>
    </location>
</feature>
<name>A0A6A3MCY3_9STRA</name>
<feature type="region of interest" description="Disordered" evidence="2">
    <location>
        <begin position="73"/>
        <end position="111"/>
    </location>
</feature>
<evidence type="ECO:0000256" key="1">
    <source>
        <dbReference type="PROSITE-ProRule" id="PRU00339"/>
    </source>
</evidence>
<proteinExistence type="predicted"/>
<evidence type="ECO:0000313" key="12">
    <source>
        <dbReference type="Proteomes" id="UP000440732"/>
    </source>
</evidence>
<dbReference type="EMBL" id="QXGF01000027">
    <property type="protein sequence ID" value="KAE8949257.1"/>
    <property type="molecule type" value="Genomic_DNA"/>
</dbReference>
<evidence type="ECO:0000313" key="13">
    <source>
        <dbReference type="Proteomes" id="UP000441208"/>
    </source>
</evidence>
<feature type="region of interest" description="Disordered" evidence="2">
    <location>
        <begin position="1"/>
        <end position="28"/>
    </location>
</feature>
<evidence type="ECO:0008006" key="17">
    <source>
        <dbReference type="Google" id="ProtNLM"/>
    </source>
</evidence>
<organism evidence="4 14">
    <name type="scientific">Phytophthora fragariae</name>
    <dbReference type="NCBI Taxonomy" id="53985"/>
    <lineage>
        <taxon>Eukaryota</taxon>
        <taxon>Sar</taxon>
        <taxon>Stramenopiles</taxon>
        <taxon>Oomycota</taxon>
        <taxon>Peronosporomycetes</taxon>
        <taxon>Peronosporales</taxon>
        <taxon>Peronosporaceae</taxon>
        <taxon>Phytophthora</taxon>
    </lineage>
</organism>
<evidence type="ECO:0000313" key="3">
    <source>
        <dbReference type="EMBL" id="KAE8949257.1"/>
    </source>
</evidence>
<evidence type="ECO:0000313" key="16">
    <source>
        <dbReference type="Proteomes" id="UP000488956"/>
    </source>
</evidence>
<evidence type="ECO:0000313" key="10">
    <source>
        <dbReference type="Proteomes" id="UP000429523"/>
    </source>
</evidence>
<dbReference type="AlphaFoldDB" id="A0A6A3MCY3"/>
<evidence type="ECO:0000313" key="9">
    <source>
        <dbReference type="EMBL" id="KAE9257096.1"/>
    </source>
</evidence>
<evidence type="ECO:0000313" key="5">
    <source>
        <dbReference type="EMBL" id="KAE9126328.1"/>
    </source>
</evidence>
<dbReference type="Proteomes" id="UP000441208">
    <property type="component" value="Unassembled WGS sequence"/>
</dbReference>
<accession>A0A6A3MCY3</accession>
<evidence type="ECO:0000313" key="4">
    <source>
        <dbReference type="EMBL" id="KAE9030181.1"/>
    </source>
</evidence>
<evidence type="ECO:0000256" key="2">
    <source>
        <dbReference type="SAM" id="MobiDB-lite"/>
    </source>
</evidence>
<reference evidence="14 15" key="1">
    <citation type="submission" date="2018-09" db="EMBL/GenBank/DDBJ databases">
        <title>Genomic investigation of the strawberry pathogen Phytophthora fragariae indicates pathogenicity is determined by transcriptional variation in three key races.</title>
        <authorList>
            <person name="Adams T.M."/>
            <person name="Armitage A.D."/>
            <person name="Sobczyk M.K."/>
            <person name="Bates H.J."/>
            <person name="Dunwell J.M."/>
            <person name="Nellist C.F."/>
            <person name="Harrison R.J."/>
        </authorList>
    </citation>
    <scope>NUCLEOTIDE SEQUENCE [LARGE SCALE GENOMIC DNA]</scope>
    <source>
        <strain evidence="9 11">BC-1</strain>
        <strain evidence="8 15">BC-23</strain>
        <strain evidence="7 12">NOV-5</strain>
        <strain evidence="6 13">NOV-71</strain>
        <strain evidence="3 10">NOV-9</strain>
        <strain evidence="5 16">ONT-3</strain>
        <strain evidence="4 14">SCRP245</strain>
    </source>
</reference>
<dbReference type="EMBL" id="QXGC01000021">
    <property type="protein sequence ID" value="KAE9254613.1"/>
    <property type="molecule type" value="Genomic_DNA"/>
</dbReference>
<dbReference type="EMBL" id="QXFW01000017">
    <property type="protein sequence ID" value="KAE9030181.1"/>
    <property type="molecule type" value="Genomic_DNA"/>
</dbReference>
<evidence type="ECO:0000313" key="14">
    <source>
        <dbReference type="Proteomes" id="UP000460718"/>
    </source>
</evidence>
<dbReference type="Gene3D" id="1.25.40.10">
    <property type="entry name" value="Tetratricopeptide repeat domain"/>
    <property type="match status" value="1"/>
</dbReference>
<evidence type="ECO:0000313" key="8">
    <source>
        <dbReference type="EMBL" id="KAE9254613.1"/>
    </source>
</evidence>
<dbReference type="Proteomes" id="UP000440367">
    <property type="component" value="Unassembled WGS sequence"/>
</dbReference>
<dbReference type="EMBL" id="QXFZ01000024">
    <property type="protein sequence ID" value="KAE9139319.1"/>
    <property type="molecule type" value="Genomic_DNA"/>
</dbReference>
<evidence type="ECO:0000313" key="15">
    <source>
        <dbReference type="Proteomes" id="UP000476176"/>
    </source>
</evidence>
<dbReference type="SUPFAM" id="SSF48452">
    <property type="entry name" value="TPR-like"/>
    <property type="match status" value="2"/>
</dbReference>
<feature type="repeat" description="TPR" evidence="1">
    <location>
        <begin position="187"/>
        <end position="220"/>
    </location>
</feature>